<accession>A0ABX6JWN4</accession>
<name>A0ABX6JWN4_9MICO</name>
<reference evidence="1 2" key="1">
    <citation type="submission" date="2020-03" db="EMBL/GenBank/DDBJ databases">
        <title>Leucobacter sp. nov., isolated from beetles.</title>
        <authorList>
            <person name="Hyun D.-W."/>
            <person name="Bae J.-W."/>
        </authorList>
    </citation>
    <scope>NUCLEOTIDE SEQUENCE [LARGE SCALE GENOMIC DNA]</scope>
    <source>
        <strain evidence="1 2">HDW9A</strain>
    </source>
</reference>
<sequence>MGTSNTWEFDSELTNGTARFTQQITFSFSSEVTDRVGALATIDLAETNFVLEQKFDNPAA</sequence>
<keyword evidence="2" id="KW-1185">Reference proteome</keyword>
<gene>
    <name evidence="1" type="ORF">G7066_09040</name>
</gene>
<dbReference type="RefSeq" id="WP_166330576.1">
    <property type="nucleotide sequence ID" value="NZ_CP049933.1"/>
</dbReference>
<protein>
    <submittedName>
        <fullName evidence="1">Uncharacterized protein</fullName>
    </submittedName>
</protein>
<dbReference type="EMBL" id="CP049933">
    <property type="protein sequence ID" value="QIM18716.1"/>
    <property type="molecule type" value="Genomic_DNA"/>
</dbReference>
<evidence type="ECO:0000313" key="1">
    <source>
        <dbReference type="EMBL" id="QIM18716.1"/>
    </source>
</evidence>
<organism evidence="1 2">
    <name type="scientific">Leucobacter coleopterorum</name>
    <dbReference type="NCBI Taxonomy" id="2714933"/>
    <lineage>
        <taxon>Bacteria</taxon>
        <taxon>Bacillati</taxon>
        <taxon>Actinomycetota</taxon>
        <taxon>Actinomycetes</taxon>
        <taxon>Micrococcales</taxon>
        <taxon>Microbacteriaceae</taxon>
        <taxon>Leucobacter</taxon>
    </lineage>
</organism>
<dbReference type="Proteomes" id="UP000503441">
    <property type="component" value="Chromosome"/>
</dbReference>
<evidence type="ECO:0000313" key="2">
    <source>
        <dbReference type="Proteomes" id="UP000503441"/>
    </source>
</evidence>
<proteinExistence type="predicted"/>